<keyword evidence="4" id="KW-0732">Signal</keyword>
<dbReference type="Gene3D" id="2.170.300.10">
    <property type="entry name" value="Tie2 ligand-binding domain superfamily"/>
    <property type="match status" value="1"/>
</dbReference>
<dbReference type="SMART" id="SM00181">
    <property type="entry name" value="EGF"/>
    <property type="match status" value="3"/>
</dbReference>
<dbReference type="PROSITE" id="PS00022">
    <property type="entry name" value="EGF_1"/>
    <property type="match status" value="2"/>
</dbReference>
<dbReference type="Proteomes" id="UP000265200">
    <property type="component" value="Chromosome 16"/>
</dbReference>
<feature type="region of interest" description="Disordered" evidence="2">
    <location>
        <begin position="563"/>
        <end position="592"/>
    </location>
</feature>
<evidence type="ECO:0000313" key="6">
    <source>
        <dbReference type="Ensembl" id="ENSORLP00015001744.1"/>
    </source>
</evidence>
<keyword evidence="3" id="KW-0472">Membrane</keyword>
<dbReference type="InterPro" id="IPR018711">
    <property type="entry name" value="NAGPA"/>
</dbReference>
<keyword evidence="3" id="KW-1133">Transmembrane helix</keyword>
<organism evidence="6 7">
    <name type="scientific">Oryzias latipes</name>
    <name type="common">Japanese rice fish</name>
    <name type="synonym">Japanese killifish</name>
    <dbReference type="NCBI Taxonomy" id="8090"/>
    <lineage>
        <taxon>Eukaryota</taxon>
        <taxon>Metazoa</taxon>
        <taxon>Chordata</taxon>
        <taxon>Craniata</taxon>
        <taxon>Vertebrata</taxon>
        <taxon>Euteleostomi</taxon>
        <taxon>Actinopterygii</taxon>
        <taxon>Neopterygii</taxon>
        <taxon>Teleostei</taxon>
        <taxon>Neoteleostei</taxon>
        <taxon>Acanthomorphata</taxon>
        <taxon>Ovalentaria</taxon>
        <taxon>Atherinomorphae</taxon>
        <taxon>Beloniformes</taxon>
        <taxon>Adrianichthyidae</taxon>
        <taxon>Oryziinae</taxon>
        <taxon>Oryzias</taxon>
    </lineage>
</organism>
<reference evidence="6" key="4">
    <citation type="submission" date="2025-09" db="UniProtKB">
        <authorList>
            <consortium name="Ensembl"/>
        </authorList>
    </citation>
    <scope>IDENTIFICATION</scope>
    <source>
        <strain evidence="6">HSOK</strain>
    </source>
</reference>
<keyword evidence="1" id="KW-1015">Disulfide bond</keyword>
<sequence>MAADSVKCACFWSLLLILCLRVSLAKNYRSSLDDDLLLPYANGHGPAHSHRHVRDCQPIIHGNTTHESSPPRHQTGQPVAESNVFVTKAPSGWVYGRLTVVHDPLQTLSVLEPGGPDGCKNNHRVSVEETAKAAGCLYAQNAGFFNTKSGQCLGNVVSNGRLVQDSGGVQNAQFGIRRDGTLIFGYLSQEDVLDQSNPFVQLVSGVIWLLREGEIYITQSLEAECGKSQETGNLSYFVNVVSARTAVGHDADGNIILFQIDGQTGNRGMNLWDVATFLKEQGVVNAINLDGGGSSTCVINGSLASYPSDHCTSDNRWRCGRDVSTILCVHQKSCKSENCSGHGECVDGLCRCGRGWQGEACDSLLCQPSQCGSHGVCTSNGCVCDAGWRGENCSYECVRGFYGDGCNHTCSCVNGGSCDPVHGRCACPPGFHGDTCDQVCPLGFFGLSCAQECHCDDLCPCDPQTGTCNATLQGETNYTIHRAGHCLATKMFTSWIHKEEAHREQRHLTERTWLIITILLAFLLSASLMAHLVRACSGSAASHFPERRDYSYVPLTNINGADQTRSARKSRTSGLDLEDSDSQEEIWSSPRS</sequence>
<dbReference type="Gene3D" id="2.10.25.10">
    <property type="entry name" value="Laminin"/>
    <property type="match status" value="1"/>
</dbReference>
<feature type="transmembrane region" description="Helical" evidence="3">
    <location>
        <begin position="513"/>
        <end position="533"/>
    </location>
</feature>
<comment type="caution">
    <text evidence="1">Lacks conserved residue(s) required for the propagation of feature annotation.</text>
</comment>
<dbReference type="Ensembl" id="ENSORLT00015012122.1">
    <property type="protein sequence ID" value="ENSORLP00015001744.1"/>
    <property type="gene ID" value="ENSORLG00015000043.1"/>
</dbReference>
<dbReference type="Pfam" id="PF23106">
    <property type="entry name" value="EGF_Teneurin"/>
    <property type="match status" value="2"/>
</dbReference>
<keyword evidence="1" id="KW-0245">EGF-like domain</keyword>
<feature type="chain" id="PRO_5018082163" evidence="4">
    <location>
        <begin position="26"/>
        <end position="592"/>
    </location>
</feature>
<feature type="domain" description="EGF-like" evidence="5">
    <location>
        <begin position="402"/>
        <end position="437"/>
    </location>
</feature>
<evidence type="ECO:0000256" key="3">
    <source>
        <dbReference type="SAM" id="Phobius"/>
    </source>
</evidence>
<evidence type="ECO:0000256" key="2">
    <source>
        <dbReference type="SAM" id="MobiDB-lite"/>
    </source>
</evidence>
<dbReference type="InterPro" id="IPR002049">
    <property type="entry name" value="LE_dom"/>
</dbReference>
<protein>
    <submittedName>
        <fullName evidence="6">N-acetylglucosamine-1-phosphodiester alpha-N-acetylglucosaminidase</fullName>
    </submittedName>
</protein>
<dbReference type="CDD" id="cd00055">
    <property type="entry name" value="EGF_Lam"/>
    <property type="match status" value="1"/>
</dbReference>
<evidence type="ECO:0000259" key="5">
    <source>
        <dbReference type="PROSITE" id="PS50026"/>
    </source>
</evidence>
<accession>A0A3P9H1Q6</accession>
<evidence type="ECO:0000313" key="7">
    <source>
        <dbReference type="Proteomes" id="UP000265200"/>
    </source>
</evidence>
<feature type="disulfide bond" evidence="1">
    <location>
        <begin position="427"/>
        <end position="436"/>
    </location>
</feature>
<evidence type="ECO:0000256" key="4">
    <source>
        <dbReference type="SAM" id="SignalP"/>
    </source>
</evidence>
<proteinExistence type="predicted"/>
<evidence type="ECO:0000256" key="1">
    <source>
        <dbReference type="PROSITE-ProRule" id="PRU00076"/>
    </source>
</evidence>
<dbReference type="AlphaFoldDB" id="A0A3P9H1Q6"/>
<dbReference type="InterPro" id="IPR000742">
    <property type="entry name" value="EGF"/>
</dbReference>
<dbReference type="PROSITE" id="PS50026">
    <property type="entry name" value="EGF_3"/>
    <property type="match status" value="1"/>
</dbReference>
<keyword evidence="3" id="KW-0812">Transmembrane</keyword>
<dbReference type="PANTHER" id="PTHR40446:SF2">
    <property type="entry name" value="N-ACETYLGLUCOSAMINE-1-PHOSPHODIESTER ALPHA-N-ACETYLGLUCOSAMINIDASE"/>
    <property type="match status" value="1"/>
</dbReference>
<dbReference type="PANTHER" id="PTHR40446">
    <property type="entry name" value="N-ACETYLGLUCOSAMINE-1-PHOSPHODIESTER ALPHA-N-ACETYLGLUCOSAMINIDASE"/>
    <property type="match status" value="1"/>
</dbReference>
<feature type="signal peptide" evidence="4">
    <location>
        <begin position="1"/>
        <end position="25"/>
    </location>
</feature>
<reference evidence="6" key="3">
    <citation type="submission" date="2025-08" db="UniProtKB">
        <authorList>
            <consortium name="Ensembl"/>
        </authorList>
    </citation>
    <scope>IDENTIFICATION</scope>
    <source>
        <strain evidence="6">HSOK</strain>
    </source>
</reference>
<reference evidence="6 7" key="2">
    <citation type="submission" date="2017-04" db="EMBL/GenBank/DDBJ databases">
        <title>CpG methylation of centromeres and impact of large insertions on vertebrate speciation.</title>
        <authorList>
            <person name="Ichikawa K."/>
            <person name="Yoshimura J."/>
            <person name="Morishita S."/>
        </authorList>
    </citation>
    <scope>NUCLEOTIDE SEQUENCE</scope>
    <source>
        <strain evidence="6 7">HSOK</strain>
    </source>
</reference>
<dbReference type="Pfam" id="PF09992">
    <property type="entry name" value="NAGPA"/>
    <property type="match status" value="1"/>
</dbReference>
<reference key="1">
    <citation type="journal article" date="2007" name="Nature">
        <title>The medaka draft genome and insights into vertebrate genome evolution.</title>
        <authorList>
            <person name="Kasahara M."/>
            <person name="Naruse K."/>
            <person name="Sasaki S."/>
            <person name="Nakatani Y."/>
            <person name="Qu W."/>
            <person name="Ahsan B."/>
            <person name="Yamada T."/>
            <person name="Nagayasu Y."/>
            <person name="Doi K."/>
            <person name="Kasai Y."/>
            <person name="Jindo T."/>
            <person name="Kobayashi D."/>
            <person name="Shimada A."/>
            <person name="Toyoda A."/>
            <person name="Kuroki Y."/>
            <person name="Fujiyama A."/>
            <person name="Sasaki T."/>
            <person name="Shimizu A."/>
            <person name="Asakawa S."/>
            <person name="Shimizu N."/>
            <person name="Hashimoto S."/>
            <person name="Yang J."/>
            <person name="Lee Y."/>
            <person name="Matsushima K."/>
            <person name="Sugano S."/>
            <person name="Sakaizumi M."/>
            <person name="Narita T."/>
            <person name="Ohishi K."/>
            <person name="Haga S."/>
            <person name="Ohta F."/>
            <person name="Nomoto H."/>
            <person name="Nogata K."/>
            <person name="Morishita T."/>
            <person name="Endo T."/>
            <person name="Shin-I T."/>
            <person name="Takeda H."/>
            <person name="Morishita S."/>
            <person name="Kohara Y."/>
        </authorList>
    </citation>
    <scope>NUCLEOTIDE SEQUENCE [LARGE SCALE GENOMIC DNA]</scope>
    <source>
        <strain>Hd-rR</strain>
    </source>
</reference>
<name>A0A3P9H1Q6_ORYLA</name>